<protein>
    <submittedName>
        <fullName evidence="1">Uncharacterized protein</fullName>
    </submittedName>
</protein>
<name>A0ABN9UMK5_9DINO</name>
<dbReference type="EMBL" id="CAUYUJ010015973">
    <property type="protein sequence ID" value="CAK0860396.1"/>
    <property type="molecule type" value="Genomic_DNA"/>
</dbReference>
<accession>A0ABN9UMK5</accession>
<sequence>MPQMVAQAVREFKSDDGHVSLTDTRRIRYEFQLKPQQPATSTPLCPFESLVTKGGSQLPLPREHSDPGFFLEPHRLMSLGWALAGAGLVESKIQCDQDKKCPKQVRQCHFRDALGYRWFVET</sequence>
<comment type="caution">
    <text evidence="1">The sequence shown here is derived from an EMBL/GenBank/DDBJ whole genome shotgun (WGS) entry which is preliminary data.</text>
</comment>
<dbReference type="Proteomes" id="UP001189429">
    <property type="component" value="Unassembled WGS sequence"/>
</dbReference>
<keyword evidence="2" id="KW-1185">Reference proteome</keyword>
<gene>
    <name evidence="1" type="ORF">PCOR1329_LOCUS49379</name>
</gene>
<reference evidence="1" key="1">
    <citation type="submission" date="2023-10" db="EMBL/GenBank/DDBJ databases">
        <authorList>
            <person name="Chen Y."/>
            <person name="Shah S."/>
            <person name="Dougan E. K."/>
            <person name="Thang M."/>
            <person name="Chan C."/>
        </authorList>
    </citation>
    <scope>NUCLEOTIDE SEQUENCE [LARGE SCALE GENOMIC DNA]</scope>
</reference>
<organism evidence="1 2">
    <name type="scientific">Prorocentrum cordatum</name>
    <dbReference type="NCBI Taxonomy" id="2364126"/>
    <lineage>
        <taxon>Eukaryota</taxon>
        <taxon>Sar</taxon>
        <taxon>Alveolata</taxon>
        <taxon>Dinophyceae</taxon>
        <taxon>Prorocentrales</taxon>
        <taxon>Prorocentraceae</taxon>
        <taxon>Prorocentrum</taxon>
    </lineage>
</organism>
<evidence type="ECO:0000313" key="1">
    <source>
        <dbReference type="EMBL" id="CAK0860396.1"/>
    </source>
</evidence>
<proteinExistence type="predicted"/>
<evidence type="ECO:0000313" key="2">
    <source>
        <dbReference type="Proteomes" id="UP001189429"/>
    </source>
</evidence>